<feature type="domain" description="Reverse transcriptase RNase H-like" evidence="7">
    <location>
        <begin position="43"/>
        <end position="147"/>
    </location>
</feature>
<evidence type="ECO:0000256" key="5">
    <source>
        <dbReference type="ARBA" id="ARBA00022801"/>
    </source>
</evidence>
<dbReference type="PANTHER" id="PTHR48475:SF1">
    <property type="entry name" value="RNASE H TYPE-1 DOMAIN-CONTAINING PROTEIN"/>
    <property type="match status" value="1"/>
</dbReference>
<dbReference type="Pfam" id="PF17917">
    <property type="entry name" value="RT_RNaseH"/>
    <property type="match status" value="1"/>
</dbReference>
<keyword evidence="3" id="KW-0540">Nuclease</keyword>
<dbReference type="AlphaFoldDB" id="A0A2I0JHM4"/>
<keyword evidence="6" id="KW-0695">RNA-directed DNA polymerase</keyword>
<gene>
    <name evidence="8" type="ORF">CRG98_023836</name>
</gene>
<evidence type="ECO:0000256" key="6">
    <source>
        <dbReference type="ARBA" id="ARBA00022918"/>
    </source>
</evidence>
<dbReference type="InterPro" id="IPR043502">
    <property type="entry name" value="DNA/RNA_pol_sf"/>
</dbReference>
<evidence type="ECO:0000256" key="4">
    <source>
        <dbReference type="ARBA" id="ARBA00022759"/>
    </source>
</evidence>
<name>A0A2I0JHM4_PUNGR</name>
<evidence type="ECO:0000259" key="7">
    <source>
        <dbReference type="Pfam" id="PF17917"/>
    </source>
</evidence>
<keyword evidence="4" id="KW-0255">Endonuclease</keyword>
<organism evidence="8 9">
    <name type="scientific">Punica granatum</name>
    <name type="common">Pomegranate</name>
    <dbReference type="NCBI Taxonomy" id="22663"/>
    <lineage>
        <taxon>Eukaryota</taxon>
        <taxon>Viridiplantae</taxon>
        <taxon>Streptophyta</taxon>
        <taxon>Embryophyta</taxon>
        <taxon>Tracheophyta</taxon>
        <taxon>Spermatophyta</taxon>
        <taxon>Magnoliopsida</taxon>
        <taxon>eudicotyledons</taxon>
        <taxon>Gunneridae</taxon>
        <taxon>Pentapetalae</taxon>
        <taxon>rosids</taxon>
        <taxon>malvids</taxon>
        <taxon>Myrtales</taxon>
        <taxon>Lythraceae</taxon>
        <taxon>Punica</taxon>
    </lineage>
</organism>
<keyword evidence="5" id="KW-0378">Hydrolase</keyword>
<evidence type="ECO:0000256" key="1">
    <source>
        <dbReference type="ARBA" id="ARBA00022679"/>
    </source>
</evidence>
<comment type="caution">
    <text evidence="8">The sequence shown here is derived from an EMBL/GenBank/DDBJ whole genome shotgun (WGS) entry which is preliminary data.</text>
</comment>
<protein>
    <recommendedName>
        <fullName evidence="7">Reverse transcriptase RNase H-like domain-containing protein</fullName>
    </recommendedName>
</protein>
<sequence>KCQPLFRLLRKNAAIEGDEECHKAFDTIKAYLVQPPVLVPPTPGRPLVLYLMVRRQSLGCMLGQEEESTHTERAIYYLGKKFTDGESNYPEIEKICCALVWVMQRLRQYTLYHTIRLLSKADPLKYLLDSPSSRRNLAKWRCQLTEYDIETSRPGTSRSVYCFQDFAYPDFASPDFASGLLLSGLRVRFTAFRTSRPQTSRPVYCFLDSGSTDFASGLLLSGLRVHFAAFRTSRPRISRPLYYFPDFASTLLLSGLRVHGFCVHFTTFQTSRPFYCFLDFASTLLLFGLRVHGFCVHFTTFQTSRPFYCFLDFASTLLLSGLRVHFTAFRTSRPHLLLFGLLVHFTAFCGLRLQHRVPIVRTIGFQEPSPGAPDFLNVPFPLATLASRVITFKGSLITPTLPCEEVVTVREPYNHAQPLFHSLLPSFLSSFRVCPGIGTFGTIHECLDLSLKRPRSLISLGVVVGASVPSSIFPGCHGRCLTGTYCP</sequence>
<evidence type="ECO:0000256" key="3">
    <source>
        <dbReference type="ARBA" id="ARBA00022722"/>
    </source>
</evidence>
<proteinExistence type="predicted"/>
<keyword evidence="2" id="KW-0548">Nucleotidyltransferase</keyword>
<evidence type="ECO:0000256" key="2">
    <source>
        <dbReference type="ARBA" id="ARBA00022695"/>
    </source>
</evidence>
<dbReference type="GO" id="GO:0004519">
    <property type="term" value="F:endonuclease activity"/>
    <property type="evidence" value="ECO:0007669"/>
    <property type="project" value="UniProtKB-KW"/>
</dbReference>
<dbReference type="InterPro" id="IPR041373">
    <property type="entry name" value="RT_RNaseH"/>
</dbReference>
<evidence type="ECO:0000313" key="8">
    <source>
        <dbReference type="EMBL" id="PKI55768.1"/>
    </source>
</evidence>
<feature type="non-terminal residue" evidence="8">
    <location>
        <position position="1"/>
    </location>
</feature>
<reference evidence="8 9" key="1">
    <citation type="submission" date="2017-11" db="EMBL/GenBank/DDBJ databases">
        <title>De-novo sequencing of pomegranate (Punica granatum L.) genome.</title>
        <authorList>
            <person name="Akparov Z."/>
            <person name="Amiraslanov A."/>
            <person name="Hajiyeva S."/>
            <person name="Abbasov M."/>
            <person name="Kaur K."/>
            <person name="Hamwieh A."/>
            <person name="Solovyev V."/>
            <person name="Salamov A."/>
            <person name="Braich B."/>
            <person name="Kosarev P."/>
            <person name="Mahmoud A."/>
            <person name="Hajiyev E."/>
            <person name="Babayeva S."/>
            <person name="Izzatullayeva V."/>
            <person name="Mammadov A."/>
            <person name="Mammadov A."/>
            <person name="Sharifova S."/>
            <person name="Ojaghi J."/>
            <person name="Eynullazada K."/>
            <person name="Bayramov B."/>
            <person name="Abdulazimova A."/>
            <person name="Shahmuradov I."/>
        </authorList>
    </citation>
    <scope>NUCLEOTIDE SEQUENCE [LARGE SCALE GENOMIC DNA]</scope>
    <source>
        <strain evidence="9">cv. AG2017</strain>
        <tissue evidence="8">Leaf</tissue>
    </source>
</reference>
<accession>A0A2I0JHM4</accession>
<dbReference type="Proteomes" id="UP000233551">
    <property type="component" value="Unassembled WGS sequence"/>
</dbReference>
<keyword evidence="9" id="KW-1185">Reference proteome</keyword>
<dbReference type="GO" id="GO:0016787">
    <property type="term" value="F:hydrolase activity"/>
    <property type="evidence" value="ECO:0007669"/>
    <property type="project" value="UniProtKB-KW"/>
</dbReference>
<dbReference type="EMBL" id="PGOL01001674">
    <property type="protein sequence ID" value="PKI55768.1"/>
    <property type="molecule type" value="Genomic_DNA"/>
</dbReference>
<keyword evidence="1" id="KW-0808">Transferase</keyword>
<dbReference type="GO" id="GO:0003964">
    <property type="term" value="F:RNA-directed DNA polymerase activity"/>
    <property type="evidence" value="ECO:0007669"/>
    <property type="project" value="UniProtKB-KW"/>
</dbReference>
<dbReference type="SUPFAM" id="SSF56672">
    <property type="entry name" value="DNA/RNA polymerases"/>
    <property type="match status" value="1"/>
</dbReference>
<dbReference type="PANTHER" id="PTHR48475">
    <property type="entry name" value="RIBONUCLEASE H"/>
    <property type="match status" value="1"/>
</dbReference>
<evidence type="ECO:0000313" key="9">
    <source>
        <dbReference type="Proteomes" id="UP000233551"/>
    </source>
</evidence>